<dbReference type="GeneID" id="8247111"/>
<evidence type="ECO:0000256" key="5">
    <source>
        <dbReference type="ARBA" id="ARBA00023002"/>
    </source>
</evidence>
<keyword evidence="4" id="KW-0223">Dioxygenase</keyword>
<organism evidence="9 10">
    <name type="scientific">Micromonas commoda (strain RCC299 / NOUM17 / CCMP2709)</name>
    <name type="common">Picoplanktonic green alga</name>
    <dbReference type="NCBI Taxonomy" id="296587"/>
    <lineage>
        <taxon>Eukaryota</taxon>
        <taxon>Viridiplantae</taxon>
        <taxon>Chlorophyta</taxon>
        <taxon>Mamiellophyceae</taxon>
        <taxon>Mamiellales</taxon>
        <taxon>Mamiellaceae</taxon>
        <taxon>Micromonas</taxon>
    </lineage>
</organism>
<dbReference type="GO" id="GO:0005789">
    <property type="term" value="C:endoplasmic reticulum membrane"/>
    <property type="evidence" value="ECO:0007669"/>
    <property type="project" value="UniProtKB-SubCell"/>
</dbReference>
<feature type="non-terminal residue" evidence="9">
    <location>
        <position position="262"/>
    </location>
</feature>
<keyword evidence="10" id="KW-1185">Reference proteome</keyword>
<dbReference type="GO" id="GO:0004656">
    <property type="term" value="F:procollagen-proline 4-dioxygenase activity"/>
    <property type="evidence" value="ECO:0007669"/>
    <property type="project" value="UniProtKB-EC"/>
</dbReference>
<dbReference type="OMA" id="STHASCP"/>
<evidence type="ECO:0000256" key="6">
    <source>
        <dbReference type="ARBA" id="ARBA00023004"/>
    </source>
</evidence>
<feature type="non-terminal residue" evidence="9">
    <location>
        <position position="1"/>
    </location>
</feature>
<dbReference type="AlphaFoldDB" id="C1FHF5"/>
<keyword evidence="6" id="KW-0408">Iron</keyword>
<evidence type="ECO:0000256" key="2">
    <source>
        <dbReference type="ARBA" id="ARBA00004648"/>
    </source>
</evidence>
<evidence type="ECO:0000256" key="4">
    <source>
        <dbReference type="ARBA" id="ARBA00022964"/>
    </source>
</evidence>
<dbReference type="SMART" id="SM00702">
    <property type="entry name" value="P4Hc"/>
    <property type="match status" value="1"/>
</dbReference>
<dbReference type="InParanoid" id="C1FHF5"/>
<dbReference type="GO" id="GO:0031418">
    <property type="term" value="F:L-ascorbic acid binding"/>
    <property type="evidence" value="ECO:0007669"/>
    <property type="project" value="InterPro"/>
</dbReference>
<accession>C1FHF5</accession>
<dbReference type="Proteomes" id="UP000002009">
    <property type="component" value="Chromosome 10"/>
</dbReference>
<dbReference type="RefSeq" id="XP_002508553.1">
    <property type="nucleotide sequence ID" value="XM_002508507.1"/>
</dbReference>
<dbReference type="STRING" id="296587.C1FHF5"/>
<comment type="subcellular location">
    <subcellularLocation>
        <location evidence="2">Endoplasmic reticulum membrane</location>
        <topology evidence="2">Single-pass type II membrane protein</topology>
    </subcellularLocation>
</comment>
<dbReference type="Pfam" id="PF13640">
    <property type="entry name" value="2OG-FeII_Oxy_3"/>
    <property type="match status" value="1"/>
</dbReference>
<evidence type="ECO:0000313" key="10">
    <source>
        <dbReference type="Proteomes" id="UP000002009"/>
    </source>
</evidence>
<proteinExistence type="predicted"/>
<dbReference type="eggNOG" id="KOG1591">
    <property type="taxonomic scope" value="Eukaryota"/>
</dbReference>
<evidence type="ECO:0000256" key="1">
    <source>
        <dbReference type="ARBA" id="ARBA00001961"/>
    </source>
</evidence>
<protein>
    <recommendedName>
        <fullName evidence="8">Fe2OG dioxygenase domain-containing protein</fullName>
    </recommendedName>
</protein>
<evidence type="ECO:0000259" key="8">
    <source>
        <dbReference type="PROSITE" id="PS51471"/>
    </source>
</evidence>
<dbReference type="KEGG" id="mis:MICPUN_70768"/>
<comment type="catalytic activity">
    <reaction evidence="7">
        <text>L-prolyl-[collagen] + 2-oxoglutarate + O2 = trans-4-hydroxy-L-prolyl-[collagen] + succinate + CO2</text>
        <dbReference type="Rhea" id="RHEA:18945"/>
        <dbReference type="Rhea" id="RHEA-COMP:11676"/>
        <dbReference type="Rhea" id="RHEA-COMP:11680"/>
        <dbReference type="ChEBI" id="CHEBI:15379"/>
        <dbReference type="ChEBI" id="CHEBI:16526"/>
        <dbReference type="ChEBI" id="CHEBI:16810"/>
        <dbReference type="ChEBI" id="CHEBI:30031"/>
        <dbReference type="ChEBI" id="CHEBI:50342"/>
        <dbReference type="ChEBI" id="CHEBI:61965"/>
        <dbReference type="EC" id="1.14.11.2"/>
    </reaction>
</comment>
<dbReference type="Gene3D" id="2.60.120.620">
    <property type="entry name" value="q2cbj1_9rhob like domain"/>
    <property type="match status" value="1"/>
</dbReference>
<feature type="domain" description="Fe2OG dioxygenase" evidence="8">
    <location>
        <begin position="84"/>
        <end position="210"/>
    </location>
</feature>
<dbReference type="InterPro" id="IPR005123">
    <property type="entry name" value="Oxoglu/Fe-dep_dioxygenase_dom"/>
</dbReference>
<sequence length="262" mass="29110">VEKLSDEPKAFLYHGFLSAEECDHLIKIGTPHLKRSTVVGGKDDTGVLDDVRTSFGTFLPKKYDDVLYGIERRVEDFSQISYENQEQLQLLKYHDGQEYKDHQDGLTSPNGGRRIATVLMFLHEPEKGGETSFPQGKPLPAVAQRLRGMRDELSDCAWRDGRGLAVKPRRGDAVLFFSFKKNGGSDIASTHASCPTVGGVKWTATKWIHEKRFDTGVWREPKCVDEEPANCPGWAKSGECANNPAYMLGGETPGKCLRSCCA</sequence>
<dbReference type="OrthoDB" id="420380at2759"/>
<dbReference type="GO" id="GO:0005506">
    <property type="term" value="F:iron ion binding"/>
    <property type="evidence" value="ECO:0007669"/>
    <property type="project" value="InterPro"/>
</dbReference>
<dbReference type="PANTHER" id="PTHR10869:SF238">
    <property type="entry name" value="PROLYL 4-HYDROXYLASE 6-RELATED"/>
    <property type="match status" value="1"/>
</dbReference>
<dbReference type="PANTHER" id="PTHR10869">
    <property type="entry name" value="PROLYL 4-HYDROXYLASE ALPHA SUBUNIT"/>
    <property type="match status" value="1"/>
</dbReference>
<evidence type="ECO:0000256" key="3">
    <source>
        <dbReference type="ARBA" id="ARBA00022723"/>
    </source>
</evidence>
<comment type="cofactor">
    <cofactor evidence="1">
        <name>L-ascorbate</name>
        <dbReference type="ChEBI" id="CHEBI:38290"/>
    </cofactor>
</comment>
<evidence type="ECO:0000313" key="9">
    <source>
        <dbReference type="EMBL" id="ACO69811.1"/>
    </source>
</evidence>
<dbReference type="InterPro" id="IPR006620">
    <property type="entry name" value="Pro_4_hyd_alph"/>
</dbReference>
<gene>
    <name evidence="9" type="ORF">MICPUN_70768</name>
</gene>
<dbReference type="EMBL" id="CP001576">
    <property type="protein sequence ID" value="ACO69811.1"/>
    <property type="molecule type" value="Genomic_DNA"/>
</dbReference>
<dbReference type="InterPro" id="IPR044862">
    <property type="entry name" value="Pro_4_hyd_alph_FE2OG_OXY"/>
</dbReference>
<evidence type="ECO:0000256" key="7">
    <source>
        <dbReference type="ARBA" id="ARBA00049169"/>
    </source>
</evidence>
<name>C1FHF5_MICCC</name>
<keyword evidence="3" id="KW-0479">Metal-binding</keyword>
<reference evidence="9 10" key="1">
    <citation type="journal article" date="2009" name="Science">
        <title>Green evolution and dynamic adaptations revealed by genomes of the marine picoeukaryotes Micromonas.</title>
        <authorList>
            <person name="Worden A.Z."/>
            <person name="Lee J.H."/>
            <person name="Mock T."/>
            <person name="Rouze P."/>
            <person name="Simmons M.P."/>
            <person name="Aerts A.L."/>
            <person name="Allen A.E."/>
            <person name="Cuvelier M.L."/>
            <person name="Derelle E."/>
            <person name="Everett M.V."/>
            <person name="Foulon E."/>
            <person name="Grimwood J."/>
            <person name="Gundlach H."/>
            <person name="Henrissat B."/>
            <person name="Napoli C."/>
            <person name="McDonald S.M."/>
            <person name="Parker M.S."/>
            <person name="Rombauts S."/>
            <person name="Salamov A."/>
            <person name="Von Dassow P."/>
            <person name="Badger J.H."/>
            <person name="Coutinho P.M."/>
            <person name="Demir E."/>
            <person name="Dubchak I."/>
            <person name="Gentemann C."/>
            <person name="Eikrem W."/>
            <person name="Gready J.E."/>
            <person name="John U."/>
            <person name="Lanier W."/>
            <person name="Lindquist E.A."/>
            <person name="Lucas S."/>
            <person name="Mayer K.F."/>
            <person name="Moreau H."/>
            <person name="Not F."/>
            <person name="Otillar R."/>
            <person name="Panaud O."/>
            <person name="Pangilinan J."/>
            <person name="Paulsen I."/>
            <person name="Piegu B."/>
            <person name="Poliakov A."/>
            <person name="Robbens S."/>
            <person name="Schmutz J."/>
            <person name="Toulza E."/>
            <person name="Wyss T."/>
            <person name="Zelensky A."/>
            <person name="Zhou K."/>
            <person name="Armbrust E.V."/>
            <person name="Bhattacharya D."/>
            <person name="Goodenough U.W."/>
            <person name="Van de Peer Y."/>
            <person name="Grigoriev I.V."/>
        </authorList>
    </citation>
    <scope>NUCLEOTIDE SEQUENCE [LARGE SCALE GENOMIC DNA]</scope>
    <source>
        <strain evidence="10">RCC299 / NOUM17</strain>
    </source>
</reference>
<keyword evidence="5" id="KW-0560">Oxidoreductase</keyword>
<dbReference type="InterPro" id="IPR045054">
    <property type="entry name" value="P4HA-like"/>
</dbReference>
<dbReference type="PROSITE" id="PS51471">
    <property type="entry name" value="FE2OG_OXY"/>
    <property type="match status" value="1"/>
</dbReference>